<evidence type="ECO:0000313" key="5">
    <source>
        <dbReference type="Proteomes" id="UP000295632"/>
    </source>
</evidence>
<dbReference type="Gene3D" id="3.40.50.1820">
    <property type="entry name" value="alpha/beta hydrolase"/>
    <property type="match status" value="1"/>
</dbReference>
<evidence type="ECO:0000313" key="4">
    <source>
        <dbReference type="EMBL" id="TDQ42973.1"/>
    </source>
</evidence>
<dbReference type="InterPro" id="IPR050266">
    <property type="entry name" value="AB_hydrolase_sf"/>
</dbReference>
<keyword evidence="2" id="KW-0378">Hydrolase</keyword>
<dbReference type="GO" id="GO:0006508">
    <property type="term" value="P:proteolysis"/>
    <property type="evidence" value="ECO:0007669"/>
    <property type="project" value="InterPro"/>
</dbReference>
<dbReference type="PRINTS" id="PR00793">
    <property type="entry name" value="PROAMNOPTASE"/>
</dbReference>
<evidence type="ECO:0000256" key="2">
    <source>
        <dbReference type="ARBA" id="ARBA00022801"/>
    </source>
</evidence>
<dbReference type="PANTHER" id="PTHR43798">
    <property type="entry name" value="MONOACYLGLYCEROL LIPASE"/>
    <property type="match status" value="1"/>
</dbReference>
<accession>A0A4R6UCW3</accession>
<reference evidence="4 5" key="1">
    <citation type="submission" date="2019-03" db="EMBL/GenBank/DDBJ databases">
        <title>Genomic Encyclopedia of Type Strains, Phase IV (KMG-IV): sequencing the most valuable type-strain genomes for metagenomic binning, comparative biology and taxonomic classification.</title>
        <authorList>
            <person name="Goeker M."/>
        </authorList>
    </citation>
    <scope>NUCLEOTIDE SEQUENCE [LARGE SCALE GENOMIC DNA]</scope>
    <source>
        <strain evidence="4 5">DSM 28697</strain>
    </source>
</reference>
<evidence type="ECO:0000256" key="1">
    <source>
        <dbReference type="ARBA" id="ARBA00010088"/>
    </source>
</evidence>
<proteinExistence type="inferred from homology"/>
<keyword evidence="5" id="KW-1185">Reference proteome</keyword>
<organism evidence="4 5">
    <name type="scientific">Aureibacillus halotolerans</name>
    <dbReference type="NCBI Taxonomy" id="1508390"/>
    <lineage>
        <taxon>Bacteria</taxon>
        <taxon>Bacillati</taxon>
        <taxon>Bacillota</taxon>
        <taxon>Bacilli</taxon>
        <taxon>Bacillales</taxon>
        <taxon>Bacillaceae</taxon>
        <taxon>Aureibacillus</taxon>
    </lineage>
</organism>
<dbReference type="Proteomes" id="UP000295632">
    <property type="component" value="Unassembled WGS sequence"/>
</dbReference>
<feature type="domain" description="AB hydrolase-1" evidence="3">
    <location>
        <begin position="24"/>
        <end position="171"/>
    </location>
</feature>
<dbReference type="InterPro" id="IPR000073">
    <property type="entry name" value="AB_hydrolase_1"/>
</dbReference>
<dbReference type="PRINTS" id="PR00111">
    <property type="entry name" value="ABHYDROLASE"/>
</dbReference>
<dbReference type="GO" id="GO:0004177">
    <property type="term" value="F:aminopeptidase activity"/>
    <property type="evidence" value="ECO:0007669"/>
    <property type="project" value="UniProtKB-EC"/>
</dbReference>
<name>A0A4R6UCW3_9BACI</name>
<comment type="caution">
    <text evidence="4">The sequence shown here is derived from an EMBL/GenBank/DDBJ whole genome shotgun (WGS) entry which is preliminary data.</text>
</comment>
<dbReference type="Pfam" id="PF00561">
    <property type="entry name" value="Abhydrolase_1"/>
    <property type="match status" value="1"/>
</dbReference>
<protein>
    <submittedName>
        <fullName evidence="4">Proline iminopeptidase</fullName>
    </submittedName>
</protein>
<dbReference type="EMBL" id="SNYJ01000001">
    <property type="protein sequence ID" value="TDQ42973.1"/>
    <property type="molecule type" value="Genomic_DNA"/>
</dbReference>
<sequence>MLKFRTSDGIELFYERSGKGKPCLYLHGGPGYWSKSFQHYSQDVLEDQLDMVYLDQRGCGRSGHSTDKHYSLDRLIQDIEELRQFLGVKSWCIMGHSFGGILAVTYTQKYPEQVDGLILLNATLHFSDSLNHQINQCNEWLGLSSNSPMIENTSTLMNTFMTTIRKAIEKDVFYKLQYENINTKYEMDKIDTRINSDPEFQKYIFASSDFFKDFTTVSAEIKVMTLVVTGKHDHAIGPTHYQRFQFQDAMICQLNCAHHPYAEDQKELRKAVFAFLNYLPQRQMTTE</sequence>
<comment type="similarity">
    <text evidence="1">Belongs to the peptidase S33 family.</text>
</comment>
<gene>
    <name evidence="4" type="ORF">EV213_101405</name>
</gene>
<dbReference type="RefSeq" id="WP_243739950.1">
    <property type="nucleotide sequence ID" value="NZ_SNYJ01000001.1"/>
</dbReference>
<dbReference type="AlphaFoldDB" id="A0A4R6UCW3"/>
<dbReference type="SUPFAM" id="SSF53474">
    <property type="entry name" value="alpha/beta-Hydrolases"/>
    <property type="match status" value="1"/>
</dbReference>
<dbReference type="InterPro" id="IPR002410">
    <property type="entry name" value="Peptidase_S33"/>
</dbReference>
<dbReference type="InterPro" id="IPR029058">
    <property type="entry name" value="AB_hydrolase_fold"/>
</dbReference>
<evidence type="ECO:0000259" key="3">
    <source>
        <dbReference type="Pfam" id="PF00561"/>
    </source>
</evidence>